<evidence type="ECO:0000256" key="3">
    <source>
        <dbReference type="SAM" id="MobiDB-lite"/>
    </source>
</evidence>
<dbReference type="PANTHER" id="PTHR12634:SF8">
    <property type="entry name" value="FIERY MOUNTAIN, ISOFORM D"/>
    <property type="match status" value="1"/>
</dbReference>
<dbReference type="GO" id="GO:0005634">
    <property type="term" value="C:nucleus"/>
    <property type="evidence" value="ECO:0007669"/>
    <property type="project" value="TreeGrafter"/>
</dbReference>
<dbReference type="InterPro" id="IPR007587">
    <property type="entry name" value="SAPS"/>
</dbReference>
<dbReference type="EMBL" id="JABWAB010000001">
    <property type="protein sequence ID" value="KAF6058752.1"/>
    <property type="molecule type" value="Genomic_DNA"/>
</dbReference>
<feature type="compositionally biased region" description="Acidic residues" evidence="3">
    <location>
        <begin position="819"/>
        <end position="831"/>
    </location>
</feature>
<reference evidence="4" key="1">
    <citation type="submission" date="2020-03" db="EMBL/GenBank/DDBJ databases">
        <title>FDA dAtabase for Regulatory Grade micrObial Sequences (FDA-ARGOS): Supporting development and validation of Infectious Disease Dx tests.</title>
        <authorList>
            <person name="Campos J."/>
            <person name="Goldberg B."/>
            <person name="Tallon L."/>
            <person name="Sadzewicz L."/>
            <person name="Vavikolanu K."/>
            <person name="Mehta A."/>
            <person name="Aluvathingal J."/>
            <person name="Nadendla S."/>
            <person name="Nandy P."/>
            <person name="Geyer C."/>
            <person name="Yan Y."/>
            <person name="Sichtig H."/>
        </authorList>
    </citation>
    <scope>NUCLEOTIDE SEQUENCE [LARGE SCALE GENOMIC DNA]</scope>
    <source>
        <strain evidence="4">FDAARGOS_652</strain>
    </source>
</reference>
<sequence>MSFWPFNNSSSSNNTLSKFLDSIHDLSSVSVDDIVKDQTLVQELLNELHTVKGNVNKGGNFLFAQSNPDPTHAALSDSASLNSQNNDNNNTGSNKEARGIKLIELLIQPHILTGLIEILEKSVGFFHQQGLKAEENIKNALAEHTPATDLEEVDEIDNAKGEEDKDEAFRRSVQAAADILSFDISIISSRVIETPNLMNKLWSILKLENLQENCPTVSYLVHILDQLLEFNSIELLNFVRRQGDLVDIFLAKIEVPAIMDYFFRIIQTDKPDSPTGILDTIAQQDVVLKLIDILKPQPVQFDETPYIPDHQLYFRQSSATDFLKALITISSNAALAVVLETNIGPNQLTRQLVSPEVVNIIVHEIMLQKVQGKDGRIQTNKHGINNCVSIVIELIRKNNSDYDLNCGSYSSLLQNADGGPGEVNSYVMFQWLKDFEQNPPGPRDPIYLGDMLEIFSDNLEKFEQLLEIEPIPPNGVTSDILGFTRFKISELIAELLHCSNMTLLNSKKIRKIINIRDHIRLQQSKRLKKALDEKIAFVESPNIHDVTSGLDDVSLDDVQFAHDDKHDYSNLIKNIESIEDSEDEEPSISPENPFVCEERNKAIRSDPCVGDFFKIKLIDSKILLSIVSKFTKYEWNNFFHNVVFDLVQQIFNGKLNSYNSFLIVELFKKNQCDLTDLIVSSYENEIEPRPGYMGHLILIGEEIVKFTSLYKPDLISHTIVEAISSEKWNWFVNDVLTKTREVYNVVLGADEGDAFDNSDDYVDPNEPKKIILGDTSNHDEFVHDSGNDDEDEDMDGPKVADVEVGKMTPSGDITPHAVDEDEELEDPIENNDVDHLSGSSSDEDEEDDGNELRRVSKHNE</sequence>
<evidence type="ECO:0000256" key="1">
    <source>
        <dbReference type="ARBA" id="ARBA00006180"/>
    </source>
</evidence>
<dbReference type="Proteomes" id="UP000590412">
    <property type="component" value="Unassembled WGS sequence"/>
</dbReference>
<organism evidence="4 5">
    <name type="scientific">Candida parapsilosis</name>
    <name type="common">Yeast</name>
    <dbReference type="NCBI Taxonomy" id="5480"/>
    <lineage>
        <taxon>Eukaryota</taxon>
        <taxon>Fungi</taxon>
        <taxon>Dikarya</taxon>
        <taxon>Ascomycota</taxon>
        <taxon>Saccharomycotina</taxon>
        <taxon>Pichiomycetes</taxon>
        <taxon>Debaryomycetaceae</taxon>
        <taxon>Candida/Lodderomyces clade</taxon>
        <taxon>Candida</taxon>
    </lineage>
</organism>
<feature type="compositionally biased region" description="Basic and acidic residues" evidence="3">
    <location>
        <begin position="850"/>
        <end position="860"/>
    </location>
</feature>
<feature type="compositionally biased region" description="Low complexity" evidence="3">
    <location>
        <begin position="74"/>
        <end position="93"/>
    </location>
</feature>
<dbReference type="AlphaFoldDB" id="A0A8X7NQZ1"/>
<evidence type="ECO:0000256" key="2">
    <source>
        <dbReference type="ARBA" id="ARBA00023306"/>
    </source>
</evidence>
<comment type="similarity">
    <text evidence="1">Belongs to the SAPS family.</text>
</comment>
<accession>A0A8X7NQZ1</accession>
<evidence type="ECO:0000313" key="5">
    <source>
        <dbReference type="Proteomes" id="UP000590412"/>
    </source>
</evidence>
<dbReference type="PANTHER" id="PTHR12634">
    <property type="entry name" value="SIT4 YEAST -ASSOCIATING PROTEIN-RELATED"/>
    <property type="match status" value="1"/>
</dbReference>
<comment type="caution">
    <text evidence="4">The sequence shown here is derived from an EMBL/GenBank/DDBJ whole genome shotgun (WGS) entry which is preliminary data.</text>
</comment>
<name>A0A8X7NQZ1_CANPA</name>
<feature type="compositionally biased region" description="Basic and acidic residues" evidence="3">
    <location>
        <begin position="795"/>
        <end position="804"/>
    </location>
</feature>
<dbReference type="Pfam" id="PF04499">
    <property type="entry name" value="SAPS"/>
    <property type="match status" value="1"/>
</dbReference>
<dbReference type="GO" id="GO:0019888">
    <property type="term" value="F:protein phosphatase regulator activity"/>
    <property type="evidence" value="ECO:0007669"/>
    <property type="project" value="TreeGrafter"/>
</dbReference>
<dbReference type="GO" id="GO:0019903">
    <property type="term" value="F:protein phosphatase binding"/>
    <property type="evidence" value="ECO:0007669"/>
    <property type="project" value="InterPro"/>
</dbReference>
<dbReference type="OrthoDB" id="295029at2759"/>
<feature type="region of interest" description="Disordered" evidence="3">
    <location>
        <begin position="62"/>
        <end position="93"/>
    </location>
</feature>
<feature type="compositionally biased region" description="Basic and acidic residues" evidence="3">
    <location>
        <begin position="770"/>
        <end position="786"/>
    </location>
</feature>
<proteinExistence type="inferred from homology"/>
<feature type="region of interest" description="Disordered" evidence="3">
    <location>
        <begin position="770"/>
        <end position="860"/>
    </location>
</feature>
<protein>
    <submittedName>
        <fullName evidence="4">SIT4 phosphatase-associated family protein</fullName>
    </submittedName>
</protein>
<evidence type="ECO:0000313" key="4">
    <source>
        <dbReference type="EMBL" id="KAF6058752.1"/>
    </source>
</evidence>
<keyword evidence="2" id="KW-0131">Cell cycle</keyword>
<gene>
    <name evidence="4" type="ORF">FOB60_000334</name>
</gene>
<dbReference type="GO" id="GO:0005829">
    <property type="term" value="C:cytosol"/>
    <property type="evidence" value="ECO:0007669"/>
    <property type="project" value="TreeGrafter"/>
</dbReference>